<keyword evidence="2" id="KW-1185">Reference proteome</keyword>
<protein>
    <submittedName>
        <fullName evidence="1">Uncharacterized protein</fullName>
    </submittedName>
</protein>
<dbReference type="EMBL" id="JBHLTM010000028">
    <property type="protein sequence ID" value="MFC0684749.1"/>
    <property type="molecule type" value="Genomic_DNA"/>
</dbReference>
<name>A0ABV6S685_9SPHN</name>
<sequence>MLPRKPSELTPEQATFIRETAQRIFGSEVVVRNYGTDPKALRIHVETDAHSLVVADFIGALVTRIDHIPSVSVTERGAKPRGDAKIAYRQGEVL</sequence>
<evidence type="ECO:0000313" key="2">
    <source>
        <dbReference type="Proteomes" id="UP001589858"/>
    </source>
</evidence>
<accession>A0ABV6S685</accession>
<gene>
    <name evidence="1" type="ORF">ACFFF8_09100</name>
</gene>
<dbReference type="RefSeq" id="WP_267222059.1">
    <property type="nucleotide sequence ID" value="NZ_JAPCWC010000013.1"/>
</dbReference>
<reference evidence="1 2" key="1">
    <citation type="submission" date="2024-09" db="EMBL/GenBank/DDBJ databases">
        <authorList>
            <person name="Sun Q."/>
            <person name="Mori K."/>
        </authorList>
    </citation>
    <scope>NUCLEOTIDE SEQUENCE [LARGE SCALE GENOMIC DNA]</scope>
    <source>
        <strain evidence="1 2">CICC 11035S</strain>
    </source>
</reference>
<evidence type="ECO:0000313" key="1">
    <source>
        <dbReference type="EMBL" id="MFC0684749.1"/>
    </source>
</evidence>
<proteinExistence type="predicted"/>
<comment type="caution">
    <text evidence="1">The sequence shown here is derived from an EMBL/GenBank/DDBJ whole genome shotgun (WGS) entry which is preliminary data.</text>
</comment>
<organism evidence="1 2">
    <name type="scientific">Novosphingobium clariflavum</name>
    <dbReference type="NCBI Taxonomy" id="2029884"/>
    <lineage>
        <taxon>Bacteria</taxon>
        <taxon>Pseudomonadati</taxon>
        <taxon>Pseudomonadota</taxon>
        <taxon>Alphaproteobacteria</taxon>
        <taxon>Sphingomonadales</taxon>
        <taxon>Sphingomonadaceae</taxon>
        <taxon>Novosphingobium</taxon>
    </lineage>
</organism>
<dbReference type="Proteomes" id="UP001589858">
    <property type="component" value="Unassembled WGS sequence"/>
</dbReference>